<evidence type="ECO:0000256" key="7">
    <source>
        <dbReference type="ARBA" id="ARBA00023180"/>
    </source>
</evidence>
<keyword evidence="2" id="KW-0812">Transmembrane</keyword>
<organism evidence="8">
    <name type="scientific">Prunus dulcis</name>
    <name type="common">Almond</name>
    <name type="synonym">Amygdalus dulcis</name>
    <dbReference type="NCBI Taxonomy" id="3755"/>
    <lineage>
        <taxon>Eukaryota</taxon>
        <taxon>Viridiplantae</taxon>
        <taxon>Streptophyta</taxon>
        <taxon>Embryophyta</taxon>
        <taxon>Tracheophyta</taxon>
        <taxon>Spermatophyta</taxon>
        <taxon>Magnoliopsida</taxon>
        <taxon>eudicotyledons</taxon>
        <taxon>Gunneridae</taxon>
        <taxon>Pentapetalae</taxon>
        <taxon>rosids</taxon>
        <taxon>fabids</taxon>
        <taxon>Rosales</taxon>
        <taxon>Rosaceae</taxon>
        <taxon>Amygdaloideae</taxon>
        <taxon>Amygdaleae</taxon>
        <taxon>Prunus</taxon>
    </lineage>
</organism>
<dbReference type="InterPro" id="IPR032675">
    <property type="entry name" value="LRR_dom_sf"/>
</dbReference>
<evidence type="ECO:0000256" key="2">
    <source>
        <dbReference type="ARBA" id="ARBA00022692"/>
    </source>
</evidence>
<keyword evidence="6" id="KW-0675">Receptor</keyword>
<dbReference type="InterPro" id="IPR046956">
    <property type="entry name" value="RLP23-like"/>
</dbReference>
<proteinExistence type="predicted"/>
<dbReference type="Gene3D" id="3.80.10.10">
    <property type="entry name" value="Ribonuclease Inhibitor"/>
    <property type="match status" value="1"/>
</dbReference>
<keyword evidence="5" id="KW-0472">Membrane</keyword>
<keyword evidence="4" id="KW-1133">Transmembrane helix</keyword>
<dbReference type="PANTHER" id="PTHR48061">
    <property type="entry name" value="LEUCINE-RICH REPEAT RECEPTOR PROTEIN KINASE EMS1-LIKE-RELATED"/>
    <property type="match status" value="1"/>
</dbReference>
<dbReference type="Pfam" id="PF00560">
    <property type="entry name" value="LRR_1"/>
    <property type="match status" value="2"/>
</dbReference>
<dbReference type="SUPFAM" id="SSF52058">
    <property type="entry name" value="L domain-like"/>
    <property type="match status" value="1"/>
</dbReference>
<protein>
    <recommendedName>
        <fullName evidence="9">Leucine-rich repeat-containing N-terminal plant-type domain-containing protein</fullName>
    </recommendedName>
</protein>
<evidence type="ECO:0000313" key="8">
    <source>
        <dbReference type="EMBL" id="BBN68234.1"/>
    </source>
</evidence>
<evidence type="ECO:0000256" key="6">
    <source>
        <dbReference type="ARBA" id="ARBA00023170"/>
    </source>
</evidence>
<comment type="subcellular location">
    <subcellularLocation>
        <location evidence="1">Membrane</location>
        <topology evidence="1">Single-pass type I membrane protein</topology>
    </subcellularLocation>
</comment>
<evidence type="ECO:0008006" key="9">
    <source>
        <dbReference type="Google" id="ProtNLM"/>
    </source>
</evidence>
<name>A0A5H2XM00_PRUDU</name>
<dbReference type="PANTHER" id="PTHR48061:SF46">
    <property type="entry name" value="LEUCINE-RICH REPEAT-CONTAINING N-TERMINAL PLANT-TYPE DOMAIN-CONTAINING PROTEIN"/>
    <property type="match status" value="1"/>
</dbReference>
<dbReference type="AlphaFoldDB" id="A0A5H2XM00"/>
<evidence type="ECO:0000256" key="5">
    <source>
        <dbReference type="ARBA" id="ARBA00023136"/>
    </source>
</evidence>
<gene>
    <name evidence="8" type="ORF">Prudu_343S000200</name>
</gene>
<keyword evidence="7" id="KW-0325">Glycoprotein</keyword>
<dbReference type="InterPro" id="IPR001611">
    <property type="entry name" value="Leu-rich_rpt"/>
</dbReference>
<accession>A0A5H2XM00</accession>
<evidence type="ECO:0000256" key="3">
    <source>
        <dbReference type="ARBA" id="ARBA00022729"/>
    </source>
</evidence>
<evidence type="ECO:0000256" key="4">
    <source>
        <dbReference type="ARBA" id="ARBA00022989"/>
    </source>
</evidence>
<sequence>MVKCHLNLRHKSPNKYKAANGFPWNPTKKGKDCCAWSGVTCEKMTGRASRQYPSNSSLFSLGHLKRLDLSSNDFRGSPISSKFGGFVSMTHLDLSYSNFSGPVPSEISHLSTLVSLNLSHATVTLDTLSLTELFKT</sequence>
<keyword evidence="3" id="KW-0732">Signal</keyword>
<dbReference type="GO" id="GO:0016020">
    <property type="term" value="C:membrane"/>
    <property type="evidence" value="ECO:0007669"/>
    <property type="project" value="UniProtKB-SubCell"/>
</dbReference>
<evidence type="ECO:0000256" key="1">
    <source>
        <dbReference type="ARBA" id="ARBA00004479"/>
    </source>
</evidence>
<dbReference type="EMBL" id="AP020680">
    <property type="protein sequence ID" value="BBN68234.1"/>
    <property type="molecule type" value="Genomic_DNA"/>
</dbReference>
<reference evidence="8" key="1">
    <citation type="journal article" date="2019" name="Science">
        <title>Mutation of a bHLH transcription factor allowed almond domestication.</title>
        <authorList>
            <person name="Sanchez-Perez R."/>
            <person name="Pavan S."/>
            <person name="Mazzeo R."/>
            <person name="Moldovan C."/>
            <person name="Aiese Cigliano R."/>
            <person name="Del Cueto J."/>
            <person name="Ricciardi F."/>
            <person name="Lotti C."/>
            <person name="Ricciardi L."/>
            <person name="Dicenta F."/>
            <person name="Lopez-Marques R.L."/>
            <person name="Lindberg Moller B."/>
        </authorList>
    </citation>
    <scope>NUCLEOTIDE SEQUENCE</scope>
</reference>